<dbReference type="Pfam" id="PF00579">
    <property type="entry name" value="tRNA-synt_1b"/>
    <property type="match status" value="1"/>
</dbReference>
<dbReference type="EMBL" id="CP019943">
    <property type="protein sequence ID" value="AQU89503.1"/>
    <property type="molecule type" value="Genomic_DNA"/>
</dbReference>
<evidence type="ECO:0000313" key="10">
    <source>
        <dbReference type="EMBL" id="AQU89503.1"/>
    </source>
</evidence>
<keyword evidence="9" id="KW-0812">Transmembrane</keyword>
<protein>
    <recommendedName>
        <fullName evidence="1">tyrosine--tRNA ligase</fullName>
        <ecNumber evidence="1">6.1.1.1</ecNumber>
    </recommendedName>
</protein>
<dbReference type="InterPro" id="IPR024088">
    <property type="entry name" value="Tyr-tRNA-ligase_bac-type"/>
</dbReference>
<dbReference type="EC" id="6.1.1.1" evidence="1"/>
<proteinExistence type="inferred from homology"/>
<gene>
    <name evidence="10" type="ORF">BW244_0085</name>
</gene>
<dbReference type="GO" id="GO:0006437">
    <property type="term" value="P:tyrosyl-tRNA aminoacylation"/>
    <property type="evidence" value="ECO:0007669"/>
    <property type="project" value="InterPro"/>
</dbReference>
<dbReference type="AlphaFoldDB" id="A0A1U9RS43"/>
<comment type="similarity">
    <text evidence="8">Belongs to the class-I aminoacyl-tRNA synthetase family.</text>
</comment>
<dbReference type="PRINTS" id="PR01040">
    <property type="entry name" value="TRNASYNTHTYR"/>
</dbReference>
<evidence type="ECO:0000256" key="9">
    <source>
        <dbReference type="SAM" id="Phobius"/>
    </source>
</evidence>
<keyword evidence="4 8" id="KW-0067">ATP-binding</keyword>
<keyword evidence="5 8" id="KW-0648">Protein biosynthesis</keyword>
<evidence type="ECO:0000256" key="1">
    <source>
        <dbReference type="ARBA" id="ARBA00013160"/>
    </source>
</evidence>
<keyword evidence="6 8" id="KW-0030">Aminoacyl-tRNA synthetase</keyword>
<reference evidence="10 11" key="1">
    <citation type="submission" date="2017-02" db="EMBL/GenBank/DDBJ databases">
        <title>Complete Genome of Candidatus Carsonella ruddii strain BC, a Nutritional Endosymbiont of Bactericera cockerelli.</title>
        <authorList>
            <person name="Riley A.B."/>
            <person name="Kim D.H."/>
            <person name="Hansen A.K."/>
        </authorList>
    </citation>
    <scope>NUCLEOTIDE SEQUENCE [LARGE SCALE GENOMIC DNA]</scope>
    <source>
        <strain evidence="10 11">BC</strain>
    </source>
</reference>
<dbReference type="PANTHER" id="PTHR11766">
    <property type="entry name" value="TYROSYL-TRNA SYNTHETASE"/>
    <property type="match status" value="1"/>
</dbReference>
<organism evidence="10 11">
    <name type="scientific">Carsonella ruddii</name>
    <dbReference type="NCBI Taxonomy" id="114186"/>
    <lineage>
        <taxon>Bacteria</taxon>
        <taxon>Pseudomonadati</taxon>
        <taxon>Pseudomonadota</taxon>
        <taxon>Gammaproteobacteria</taxon>
        <taxon>Oceanospirillales</taxon>
        <taxon>Halomonadaceae</taxon>
        <taxon>Zymobacter group</taxon>
        <taxon>Candidatus Carsonella</taxon>
    </lineage>
</organism>
<dbReference type="PANTHER" id="PTHR11766:SF1">
    <property type="entry name" value="TYROSINE--TRNA LIGASE"/>
    <property type="match status" value="1"/>
</dbReference>
<keyword evidence="3 8" id="KW-0547">Nucleotide-binding</keyword>
<feature type="transmembrane region" description="Helical" evidence="9">
    <location>
        <begin position="47"/>
        <end position="65"/>
    </location>
</feature>
<evidence type="ECO:0000256" key="3">
    <source>
        <dbReference type="ARBA" id="ARBA00022741"/>
    </source>
</evidence>
<dbReference type="GO" id="GO:0005524">
    <property type="term" value="F:ATP binding"/>
    <property type="evidence" value="ECO:0007669"/>
    <property type="project" value="UniProtKB-KW"/>
</dbReference>
<keyword evidence="9" id="KW-1133">Transmembrane helix</keyword>
<dbReference type="GO" id="GO:0005829">
    <property type="term" value="C:cytosol"/>
    <property type="evidence" value="ECO:0007669"/>
    <property type="project" value="TreeGrafter"/>
</dbReference>
<dbReference type="GO" id="GO:0004831">
    <property type="term" value="F:tyrosine-tRNA ligase activity"/>
    <property type="evidence" value="ECO:0007669"/>
    <property type="project" value="UniProtKB-EC"/>
</dbReference>
<dbReference type="RefSeq" id="WP_211118617.1">
    <property type="nucleotide sequence ID" value="NZ_CP019943.1"/>
</dbReference>
<dbReference type="InterPro" id="IPR002305">
    <property type="entry name" value="aa-tRNA-synth_Ic"/>
</dbReference>
<name>A0A1U9RS43_CARRU</name>
<evidence type="ECO:0000256" key="2">
    <source>
        <dbReference type="ARBA" id="ARBA00022598"/>
    </source>
</evidence>
<accession>A0A1U9RS43</accession>
<evidence type="ECO:0000256" key="7">
    <source>
        <dbReference type="ARBA" id="ARBA00048248"/>
    </source>
</evidence>
<comment type="catalytic activity">
    <reaction evidence="7">
        <text>tRNA(Tyr) + L-tyrosine + ATP = L-tyrosyl-tRNA(Tyr) + AMP + diphosphate + H(+)</text>
        <dbReference type="Rhea" id="RHEA:10220"/>
        <dbReference type="Rhea" id="RHEA-COMP:9706"/>
        <dbReference type="Rhea" id="RHEA-COMP:9707"/>
        <dbReference type="ChEBI" id="CHEBI:15378"/>
        <dbReference type="ChEBI" id="CHEBI:30616"/>
        <dbReference type="ChEBI" id="CHEBI:33019"/>
        <dbReference type="ChEBI" id="CHEBI:58315"/>
        <dbReference type="ChEBI" id="CHEBI:78442"/>
        <dbReference type="ChEBI" id="CHEBI:78536"/>
        <dbReference type="ChEBI" id="CHEBI:456215"/>
        <dbReference type="EC" id="6.1.1.1"/>
    </reaction>
</comment>
<dbReference type="InterPro" id="IPR014729">
    <property type="entry name" value="Rossmann-like_a/b/a_fold"/>
</dbReference>
<evidence type="ECO:0000313" key="11">
    <source>
        <dbReference type="Proteomes" id="UP000189666"/>
    </source>
</evidence>
<evidence type="ECO:0000256" key="5">
    <source>
        <dbReference type="ARBA" id="ARBA00022917"/>
    </source>
</evidence>
<evidence type="ECO:0000256" key="6">
    <source>
        <dbReference type="ARBA" id="ARBA00023146"/>
    </source>
</evidence>
<evidence type="ECO:0000256" key="8">
    <source>
        <dbReference type="RuleBase" id="RU363036"/>
    </source>
</evidence>
<feature type="transmembrane region" description="Helical" evidence="9">
    <location>
        <begin position="85"/>
        <end position="102"/>
    </location>
</feature>
<dbReference type="Proteomes" id="UP000189666">
    <property type="component" value="Chromosome"/>
</dbReference>
<dbReference type="Gene3D" id="3.40.50.620">
    <property type="entry name" value="HUPs"/>
    <property type="match status" value="1"/>
</dbReference>
<evidence type="ECO:0000256" key="4">
    <source>
        <dbReference type="ARBA" id="ARBA00022840"/>
    </source>
</evidence>
<dbReference type="SUPFAM" id="SSF52374">
    <property type="entry name" value="Nucleotidylyl transferase"/>
    <property type="match status" value="1"/>
</dbReference>
<keyword evidence="2 8" id="KW-0436">Ligase</keyword>
<keyword evidence="9" id="KW-0472">Membrane</keyword>
<sequence>MFFFKKIFKKIIGFFKFKNKIIKFGIDPTFYSIHLGHFFIINFFFYLLKKNFLIIIIIGDFTTILKKKIKKNEIILNSICLKSQIYNILGDIYIFFNSIWIYKKNFFFFFKIFNLLNINKYINKNLKLNIISQKLDINNIIYPLFQAFDSLIINCFLEIGGIDQLLNCICGRFIQKIFNKKKQNLILFFLLEKNNQKISKSKNRFFINEKNSDLILFNKIFYNIKIFSKNYKKENFFLSIYYKRFFLLFNKKNIFFKKKYFLSFYFKKIFLNNKFFFNENIYKKNFFLDNKLIIKNFFLKKKKYIIKNFINIIIYDK</sequence>
<dbReference type="InterPro" id="IPR002307">
    <property type="entry name" value="Tyr-tRNA-ligase"/>
</dbReference>